<evidence type="ECO:0000313" key="2">
    <source>
        <dbReference type="Proteomes" id="UP000663852"/>
    </source>
</evidence>
<dbReference type="EMBL" id="CAJNOJ010000463">
    <property type="protein sequence ID" value="CAF1457358.1"/>
    <property type="molecule type" value="Genomic_DNA"/>
</dbReference>
<gene>
    <name evidence="1" type="ORF">EDS130_LOCUS39925</name>
</gene>
<comment type="caution">
    <text evidence="1">The sequence shown here is derived from an EMBL/GenBank/DDBJ whole genome shotgun (WGS) entry which is preliminary data.</text>
</comment>
<proteinExistence type="predicted"/>
<dbReference type="AlphaFoldDB" id="A0A815Q2E9"/>
<protein>
    <submittedName>
        <fullName evidence="1">Uncharacterized protein</fullName>
    </submittedName>
</protein>
<sequence>MTRLMLHKKKRNFFDESDAHELRCLLLRILDGSAFASIFGFNQILVVRASMSIFCSTFISTNEYVQHY</sequence>
<reference evidence="1" key="1">
    <citation type="submission" date="2021-02" db="EMBL/GenBank/DDBJ databases">
        <authorList>
            <person name="Nowell W R."/>
        </authorList>
    </citation>
    <scope>NUCLEOTIDE SEQUENCE</scope>
</reference>
<evidence type="ECO:0000313" key="1">
    <source>
        <dbReference type="EMBL" id="CAF1457358.1"/>
    </source>
</evidence>
<dbReference type="Proteomes" id="UP000663852">
    <property type="component" value="Unassembled WGS sequence"/>
</dbReference>
<organism evidence="1 2">
    <name type="scientific">Adineta ricciae</name>
    <name type="common">Rotifer</name>
    <dbReference type="NCBI Taxonomy" id="249248"/>
    <lineage>
        <taxon>Eukaryota</taxon>
        <taxon>Metazoa</taxon>
        <taxon>Spiralia</taxon>
        <taxon>Gnathifera</taxon>
        <taxon>Rotifera</taxon>
        <taxon>Eurotatoria</taxon>
        <taxon>Bdelloidea</taxon>
        <taxon>Adinetida</taxon>
        <taxon>Adinetidae</taxon>
        <taxon>Adineta</taxon>
    </lineage>
</organism>
<name>A0A815Q2E9_ADIRI</name>
<accession>A0A815Q2E9</accession>